<dbReference type="AlphaFoldDB" id="A0ABD6EN85"/>
<dbReference type="PANTHER" id="PTHR14309">
    <property type="entry name" value="EXPRESSED PROTEIN"/>
    <property type="match status" value="1"/>
</dbReference>
<dbReference type="PROSITE" id="PS50003">
    <property type="entry name" value="PH_DOMAIN"/>
    <property type="match status" value="1"/>
</dbReference>
<protein>
    <recommendedName>
        <fullName evidence="4">PH domain-containing protein</fullName>
    </recommendedName>
</protein>
<keyword evidence="2" id="KW-0472">Membrane</keyword>
<dbReference type="InterPro" id="IPR001849">
    <property type="entry name" value="PH_domain"/>
</dbReference>
<feature type="compositionally biased region" description="Pro residues" evidence="3">
    <location>
        <begin position="121"/>
        <end position="130"/>
    </location>
</feature>
<evidence type="ECO:0000256" key="2">
    <source>
        <dbReference type="ARBA" id="ARBA00023136"/>
    </source>
</evidence>
<evidence type="ECO:0000313" key="6">
    <source>
        <dbReference type="Proteomes" id="UP001608902"/>
    </source>
</evidence>
<sequence>MDNRKLKEGKLLTYKRHILTKRWSECYAVLFSDSSFCWYNEKGDSRPSGSVLLKDVVPYICIGLMCDRMPVQRPKLPNGHSIHHLVGIGMDPRAEKVFWFLFASDSDFESWFNEITKTLPKPNPSPPGPQLPTANQAPVYNPPPVYPNAPAPMGPVTNPVPQTYPSQPVPPYSNIAAYGGGRPGPPYGPAGAGSAGGTTVIVHDRPYSSGGSCGVGSGLGFGSGMLMGSLLGYGLGSFWGGGLYPHHGFGGGFGGGYIQDNDTNITNNYYYGGDTNNYNVTDANNPSTTDVSADHGTTEVLETGGDYDGYDISSGFDGDIGGGFGDIGGGFDF</sequence>
<dbReference type="EMBL" id="JBGFUD010004394">
    <property type="protein sequence ID" value="MFH4979599.1"/>
    <property type="molecule type" value="Genomic_DNA"/>
</dbReference>
<dbReference type="SUPFAM" id="SSF50729">
    <property type="entry name" value="PH domain-like"/>
    <property type="match status" value="1"/>
</dbReference>
<gene>
    <name evidence="5" type="ORF">AB6A40_006308</name>
</gene>
<dbReference type="Gene3D" id="2.30.29.30">
    <property type="entry name" value="Pleckstrin-homology domain (PH domain)/Phosphotyrosine-binding domain (PTB)"/>
    <property type="match status" value="1"/>
</dbReference>
<feature type="domain" description="PH" evidence="4">
    <location>
        <begin position="4"/>
        <end position="120"/>
    </location>
</feature>
<dbReference type="InterPro" id="IPR011993">
    <property type="entry name" value="PH-like_dom_sf"/>
</dbReference>
<dbReference type="SMART" id="SM00233">
    <property type="entry name" value="PH"/>
    <property type="match status" value="1"/>
</dbReference>
<proteinExistence type="predicted"/>
<dbReference type="Pfam" id="PF00169">
    <property type="entry name" value="PH"/>
    <property type="match status" value="1"/>
</dbReference>
<organism evidence="5 6">
    <name type="scientific">Gnathostoma spinigerum</name>
    <dbReference type="NCBI Taxonomy" id="75299"/>
    <lineage>
        <taxon>Eukaryota</taxon>
        <taxon>Metazoa</taxon>
        <taxon>Ecdysozoa</taxon>
        <taxon>Nematoda</taxon>
        <taxon>Chromadorea</taxon>
        <taxon>Rhabditida</taxon>
        <taxon>Spirurina</taxon>
        <taxon>Gnathostomatomorpha</taxon>
        <taxon>Gnathostomatoidea</taxon>
        <taxon>Gnathostomatidae</taxon>
        <taxon>Gnathostoma</taxon>
    </lineage>
</organism>
<reference evidence="5 6" key="1">
    <citation type="submission" date="2024-08" db="EMBL/GenBank/DDBJ databases">
        <title>Gnathostoma spinigerum genome.</title>
        <authorList>
            <person name="Gonzalez-Bertolin B."/>
            <person name="Monzon S."/>
            <person name="Zaballos A."/>
            <person name="Jimenez P."/>
            <person name="Dekumyoy P."/>
            <person name="Varona S."/>
            <person name="Cuesta I."/>
            <person name="Sumanam S."/>
            <person name="Adisakwattana P."/>
            <person name="Gasser R.B."/>
            <person name="Hernandez-Gonzalez A."/>
            <person name="Young N.D."/>
            <person name="Perteguer M.J."/>
        </authorList>
    </citation>
    <scope>NUCLEOTIDE SEQUENCE [LARGE SCALE GENOMIC DNA]</scope>
    <source>
        <strain evidence="5">AL3</strain>
        <tissue evidence="5">Liver</tissue>
    </source>
</reference>
<dbReference type="PANTHER" id="PTHR14309:SF12">
    <property type="entry name" value="PH DOMAIN-CONTAINING PROTEIN"/>
    <property type="match status" value="1"/>
</dbReference>
<comment type="caution">
    <text evidence="5">The sequence shown here is derived from an EMBL/GenBank/DDBJ whole genome shotgun (WGS) entry which is preliminary data.</text>
</comment>
<evidence type="ECO:0000259" key="4">
    <source>
        <dbReference type="PROSITE" id="PS50003"/>
    </source>
</evidence>
<dbReference type="CDD" id="cd00821">
    <property type="entry name" value="PH"/>
    <property type="match status" value="1"/>
</dbReference>
<feature type="region of interest" description="Disordered" evidence="3">
    <location>
        <begin position="119"/>
        <end position="142"/>
    </location>
</feature>
<dbReference type="FunFam" id="2.30.29.30:FF:000624">
    <property type="entry name" value="Protein CBG23324"/>
    <property type="match status" value="1"/>
</dbReference>
<evidence type="ECO:0000256" key="1">
    <source>
        <dbReference type="ARBA" id="ARBA00004370"/>
    </source>
</evidence>
<dbReference type="GO" id="GO:0016020">
    <property type="term" value="C:membrane"/>
    <property type="evidence" value="ECO:0007669"/>
    <property type="project" value="UniProtKB-SubCell"/>
</dbReference>
<evidence type="ECO:0000313" key="5">
    <source>
        <dbReference type="EMBL" id="MFH4979599.1"/>
    </source>
</evidence>
<comment type="subcellular location">
    <subcellularLocation>
        <location evidence="1">Membrane</location>
    </subcellularLocation>
</comment>
<name>A0ABD6EN85_9BILA</name>
<dbReference type="Proteomes" id="UP001608902">
    <property type="component" value="Unassembled WGS sequence"/>
</dbReference>
<dbReference type="InterPro" id="IPR039680">
    <property type="entry name" value="PLEKHB1/2"/>
</dbReference>
<evidence type="ECO:0000256" key="3">
    <source>
        <dbReference type="SAM" id="MobiDB-lite"/>
    </source>
</evidence>
<accession>A0ABD6EN85</accession>
<keyword evidence="6" id="KW-1185">Reference proteome</keyword>